<gene>
    <name evidence="10" type="ORF">AMAG_06781</name>
</gene>
<dbReference type="GO" id="GO:0000956">
    <property type="term" value="P:nuclear-transcribed mRNA catabolic process"/>
    <property type="evidence" value="ECO:0007669"/>
    <property type="project" value="InterPro"/>
</dbReference>
<evidence type="ECO:0000256" key="3">
    <source>
        <dbReference type="ARBA" id="ARBA00022664"/>
    </source>
</evidence>
<dbReference type="InterPro" id="IPR010920">
    <property type="entry name" value="LSM_dom_sf"/>
</dbReference>
<dbReference type="SMART" id="SM00651">
    <property type="entry name" value="Sm"/>
    <property type="match status" value="1"/>
</dbReference>
<evidence type="ECO:0000256" key="2">
    <source>
        <dbReference type="ARBA" id="ARBA00006850"/>
    </source>
</evidence>
<protein>
    <recommendedName>
        <fullName evidence="9">Sm domain-containing protein</fullName>
    </recommendedName>
</protein>
<dbReference type="Gene3D" id="2.30.30.100">
    <property type="match status" value="1"/>
</dbReference>
<evidence type="ECO:0000313" key="11">
    <source>
        <dbReference type="Proteomes" id="UP000054350"/>
    </source>
</evidence>
<evidence type="ECO:0000256" key="8">
    <source>
        <dbReference type="ARBA" id="ARBA00023274"/>
    </source>
</evidence>
<organism evidence="10 11">
    <name type="scientific">Allomyces macrogynus (strain ATCC 38327)</name>
    <name type="common">Allomyces javanicus var. macrogynus</name>
    <dbReference type="NCBI Taxonomy" id="578462"/>
    <lineage>
        <taxon>Eukaryota</taxon>
        <taxon>Fungi</taxon>
        <taxon>Fungi incertae sedis</taxon>
        <taxon>Blastocladiomycota</taxon>
        <taxon>Blastocladiomycetes</taxon>
        <taxon>Blastocladiales</taxon>
        <taxon>Blastocladiaceae</taxon>
        <taxon>Allomyces</taxon>
    </lineage>
</organism>
<dbReference type="eggNOG" id="KOG1781">
    <property type="taxonomic scope" value="Eukaryota"/>
</dbReference>
<evidence type="ECO:0000313" key="10">
    <source>
        <dbReference type="EMBL" id="KNE61021.1"/>
    </source>
</evidence>
<dbReference type="OrthoDB" id="274944at2759"/>
<keyword evidence="11" id="KW-1185">Reference proteome</keyword>
<dbReference type="Pfam" id="PF01423">
    <property type="entry name" value="LSM"/>
    <property type="match status" value="1"/>
</dbReference>
<dbReference type="PIRSF" id="PIRSF037188">
    <property type="entry name" value="U6_snRNA_Lsm7"/>
    <property type="match status" value="1"/>
</dbReference>
<evidence type="ECO:0000256" key="1">
    <source>
        <dbReference type="ARBA" id="ARBA00004123"/>
    </source>
</evidence>
<keyword evidence="7" id="KW-0539">Nucleus</keyword>
<dbReference type="STRING" id="578462.A0A0L0SEV0"/>
<evidence type="ECO:0000256" key="7">
    <source>
        <dbReference type="ARBA" id="ARBA00023242"/>
    </source>
</evidence>
<dbReference type="GO" id="GO:0097526">
    <property type="term" value="C:spliceosomal tri-snRNP complex"/>
    <property type="evidence" value="ECO:0007669"/>
    <property type="project" value="TreeGrafter"/>
</dbReference>
<dbReference type="EMBL" id="GG745337">
    <property type="protein sequence ID" value="KNE61021.1"/>
    <property type="molecule type" value="Genomic_DNA"/>
</dbReference>
<dbReference type="GO" id="GO:0071004">
    <property type="term" value="C:U2-type prespliceosome"/>
    <property type="evidence" value="ECO:0007669"/>
    <property type="project" value="TreeGrafter"/>
</dbReference>
<dbReference type="Proteomes" id="UP000054350">
    <property type="component" value="Unassembled WGS sequence"/>
</dbReference>
<keyword evidence="3" id="KW-0507">mRNA processing</keyword>
<dbReference type="InterPro" id="IPR044641">
    <property type="entry name" value="Lsm7/SmG-like"/>
</dbReference>
<sequence>MDKSLHVQFMGGREVTGVLKGYDQLTNIVLDDTVETIREITDDAIIEKTRQLGLVLARGTTIVLIAPTDGFEEIENPFVMAE</sequence>
<dbReference type="GO" id="GO:0071013">
    <property type="term" value="C:catalytic step 2 spliceosome"/>
    <property type="evidence" value="ECO:0007669"/>
    <property type="project" value="TreeGrafter"/>
</dbReference>
<comment type="similarity">
    <text evidence="2">Belongs to the snRNP Sm proteins family.</text>
</comment>
<keyword evidence="5" id="KW-0694">RNA-binding</keyword>
<evidence type="ECO:0000259" key="9">
    <source>
        <dbReference type="PROSITE" id="PS52002"/>
    </source>
</evidence>
<evidence type="ECO:0000256" key="5">
    <source>
        <dbReference type="ARBA" id="ARBA00022884"/>
    </source>
</evidence>
<dbReference type="GO" id="GO:0000398">
    <property type="term" value="P:mRNA splicing, via spliceosome"/>
    <property type="evidence" value="ECO:0007669"/>
    <property type="project" value="InterPro"/>
</dbReference>
<reference evidence="10 11" key="1">
    <citation type="submission" date="2009-11" db="EMBL/GenBank/DDBJ databases">
        <title>Annotation of Allomyces macrogynus ATCC 38327.</title>
        <authorList>
            <consortium name="The Broad Institute Genome Sequencing Platform"/>
            <person name="Russ C."/>
            <person name="Cuomo C."/>
            <person name="Burger G."/>
            <person name="Gray M.W."/>
            <person name="Holland P.W.H."/>
            <person name="King N."/>
            <person name="Lang F.B.F."/>
            <person name="Roger A.J."/>
            <person name="Ruiz-Trillo I."/>
            <person name="Young S.K."/>
            <person name="Zeng Q."/>
            <person name="Gargeya S."/>
            <person name="Fitzgerald M."/>
            <person name="Haas B."/>
            <person name="Abouelleil A."/>
            <person name="Alvarado L."/>
            <person name="Arachchi H.M."/>
            <person name="Berlin A."/>
            <person name="Chapman S.B."/>
            <person name="Gearin G."/>
            <person name="Goldberg J."/>
            <person name="Griggs A."/>
            <person name="Gujja S."/>
            <person name="Hansen M."/>
            <person name="Heiman D."/>
            <person name="Howarth C."/>
            <person name="Larimer J."/>
            <person name="Lui A."/>
            <person name="MacDonald P.J.P."/>
            <person name="McCowen C."/>
            <person name="Montmayeur A."/>
            <person name="Murphy C."/>
            <person name="Neiman D."/>
            <person name="Pearson M."/>
            <person name="Priest M."/>
            <person name="Roberts A."/>
            <person name="Saif S."/>
            <person name="Shea T."/>
            <person name="Sisk P."/>
            <person name="Stolte C."/>
            <person name="Sykes S."/>
            <person name="Wortman J."/>
            <person name="Nusbaum C."/>
            <person name="Birren B."/>
        </authorList>
    </citation>
    <scope>NUCLEOTIDE SEQUENCE [LARGE SCALE GENOMIC DNA]</scope>
    <source>
        <strain evidence="10 11">ATCC 38327</strain>
    </source>
</reference>
<comment type="subcellular location">
    <subcellularLocation>
        <location evidence="1">Nucleus</location>
    </subcellularLocation>
</comment>
<proteinExistence type="inferred from homology"/>
<dbReference type="PROSITE" id="PS52002">
    <property type="entry name" value="SM"/>
    <property type="match status" value="1"/>
</dbReference>
<dbReference type="CDD" id="cd01729">
    <property type="entry name" value="LSm7"/>
    <property type="match status" value="1"/>
</dbReference>
<dbReference type="GO" id="GO:0005688">
    <property type="term" value="C:U6 snRNP"/>
    <property type="evidence" value="ECO:0007669"/>
    <property type="project" value="TreeGrafter"/>
</dbReference>
<dbReference type="PANTHER" id="PTHR10553">
    <property type="entry name" value="SMALL NUCLEAR RIBONUCLEOPROTEIN"/>
    <property type="match status" value="1"/>
</dbReference>
<dbReference type="PANTHER" id="PTHR10553:SF5">
    <property type="entry name" value="U6 SNRNA-ASSOCIATED SM-LIKE PROTEIN LSM7"/>
    <property type="match status" value="1"/>
</dbReference>
<dbReference type="VEuPathDB" id="FungiDB:AMAG_06781"/>
<evidence type="ECO:0000256" key="6">
    <source>
        <dbReference type="ARBA" id="ARBA00023187"/>
    </source>
</evidence>
<dbReference type="InterPro" id="IPR001163">
    <property type="entry name" value="Sm_dom_euk/arc"/>
</dbReference>
<keyword evidence="8" id="KW-0687">Ribonucleoprotein</keyword>
<accession>A0A0L0SEV0</accession>
<keyword evidence="6" id="KW-0508">mRNA splicing</keyword>
<dbReference type="SUPFAM" id="SSF50182">
    <property type="entry name" value="Sm-like ribonucleoproteins"/>
    <property type="match status" value="1"/>
</dbReference>
<dbReference type="InterPro" id="IPR047575">
    <property type="entry name" value="Sm"/>
</dbReference>
<dbReference type="InterPro" id="IPR017132">
    <property type="entry name" value="Lsm7"/>
</dbReference>
<dbReference type="GO" id="GO:0005689">
    <property type="term" value="C:U12-type spliceosomal complex"/>
    <property type="evidence" value="ECO:0007669"/>
    <property type="project" value="TreeGrafter"/>
</dbReference>
<reference evidence="11" key="2">
    <citation type="submission" date="2009-11" db="EMBL/GenBank/DDBJ databases">
        <title>The Genome Sequence of Allomyces macrogynus strain ATCC 38327.</title>
        <authorList>
            <consortium name="The Broad Institute Genome Sequencing Platform"/>
            <person name="Russ C."/>
            <person name="Cuomo C."/>
            <person name="Shea T."/>
            <person name="Young S.K."/>
            <person name="Zeng Q."/>
            <person name="Koehrsen M."/>
            <person name="Haas B."/>
            <person name="Borodovsky M."/>
            <person name="Guigo R."/>
            <person name="Alvarado L."/>
            <person name="Berlin A."/>
            <person name="Borenstein D."/>
            <person name="Chen Z."/>
            <person name="Engels R."/>
            <person name="Freedman E."/>
            <person name="Gellesch M."/>
            <person name="Goldberg J."/>
            <person name="Griggs A."/>
            <person name="Gujja S."/>
            <person name="Heiman D."/>
            <person name="Hepburn T."/>
            <person name="Howarth C."/>
            <person name="Jen D."/>
            <person name="Larson L."/>
            <person name="Lewis B."/>
            <person name="Mehta T."/>
            <person name="Park D."/>
            <person name="Pearson M."/>
            <person name="Roberts A."/>
            <person name="Saif S."/>
            <person name="Shenoy N."/>
            <person name="Sisk P."/>
            <person name="Stolte C."/>
            <person name="Sykes S."/>
            <person name="Walk T."/>
            <person name="White J."/>
            <person name="Yandava C."/>
            <person name="Burger G."/>
            <person name="Gray M.W."/>
            <person name="Holland P.W.H."/>
            <person name="King N."/>
            <person name="Lang F.B.F."/>
            <person name="Roger A.J."/>
            <person name="Ruiz-Trillo I."/>
            <person name="Lander E."/>
            <person name="Nusbaum C."/>
        </authorList>
    </citation>
    <scope>NUCLEOTIDE SEQUENCE [LARGE SCALE GENOMIC DNA]</scope>
    <source>
        <strain evidence="11">ATCC 38327</strain>
    </source>
</reference>
<keyword evidence="4" id="KW-0747">Spliceosome</keyword>
<evidence type="ECO:0000256" key="4">
    <source>
        <dbReference type="ARBA" id="ARBA00022728"/>
    </source>
</evidence>
<dbReference type="GO" id="GO:0003723">
    <property type="term" value="F:RNA binding"/>
    <property type="evidence" value="ECO:0007669"/>
    <property type="project" value="UniProtKB-KW"/>
</dbReference>
<feature type="domain" description="Sm" evidence="9">
    <location>
        <begin position="1"/>
        <end position="71"/>
    </location>
</feature>
<name>A0A0L0SEV0_ALLM3</name>
<dbReference type="GO" id="GO:1990726">
    <property type="term" value="C:Lsm1-7-Pat1 complex"/>
    <property type="evidence" value="ECO:0007669"/>
    <property type="project" value="TreeGrafter"/>
</dbReference>
<dbReference type="AlphaFoldDB" id="A0A0L0SEV0"/>